<organism evidence="1 2">
    <name type="scientific">Flemingia macrophylla</name>
    <dbReference type="NCBI Taxonomy" id="520843"/>
    <lineage>
        <taxon>Eukaryota</taxon>
        <taxon>Viridiplantae</taxon>
        <taxon>Streptophyta</taxon>
        <taxon>Embryophyta</taxon>
        <taxon>Tracheophyta</taxon>
        <taxon>Spermatophyta</taxon>
        <taxon>Magnoliopsida</taxon>
        <taxon>eudicotyledons</taxon>
        <taxon>Gunneridae</taxon>
        <taxon>Pentapetalae</taxon>
        <taxon>rosids</taxon>
        <taxon>fabids</taxon>
        <taxon>Fabales</taxon>
        <taxon>Fabaceae</taxon>
        <taxon>Papilionoideae</taxon>
        <taxon>50 kb inversion clade</taxon>
        <taxon>NPAAA clade</taxon>
        <taxon>indigoferoid/millettioid clade</taxon>
        <taxon>Phaseoleae</taxon>
        <taxon>Flemingia</taxon>
    </lineage>
</organism>
<sequence length="58" mass="6873">MDYRKEDIQKIEFDMDLIEERLQCVMQKLEVDKASEAHALEKLKTLTKTTMKERAQTA</sequence>
<name>A0ABD1MWE0_9FABA</name>
<evidence type="ECO:0000313" key="2">
    <source>
        <dbReference type="Proteomes" id="UP001603857"/>
    </source>
</evidence>
<comment type="caution">
    <text evidence="1">The sequence shown here is derived from an EMBL/GenBank/DDBJ whole genome shotgun (WGS) entry which is preliminary data.</text>
</comment>
<dbReference type="AlphaFoldDB" id="A0ABD1MWE0"/>
<dbReference type="EMBL" id="JBGMDY010000003">
    <property type="protein sequence ID" value="KAL2340123.1"/>
    <property type="molecule type" value="Genomic_DNA"/>
</dbReference>
<evidence type="ECO:0000313" key="1">
    <source>
        <dbReference type="EMBL" id="KAL2340123.1"/>
    </source>
</evidence>
<proteinExistence type="predicted"/>
<dbReference type="Proteomes" id="UP001603857">
    <property type="component" value="Unassembled WGS sequence"/>
</dbReference>
<keyword evidence="2" id="KW-1185">Reference proteome</keyword>
<protein>
    <submittedName>
        <fullName evidence="1">Uncharacterized protein</fullName>
    </submittedName>
</protein>
<accession>A0ABD1MWE0</accession>
<reference evidence="1 2" key="1">
    <citation type="submission" date="2024-08" db="EMBL/GenBank/DDBJ databases">
        <title>Insights into the chromosomal genome structure of Flemingia macrophylla.</title>
        <authorList>
            <person name="Ding Y."/>
            <person name="Zhao Y."/>
            <person name="Bi W."/>
            <person name="Wu M."/>
            <person name="Zhao G."/>
            <person name="Gong Y."/>
            <person name="Li W."/>
            <person name="Zhang P."/>
        </authorList>
    </citation>
    <scope>NUCLEOTIDE SEQUENCE [LARGE SCALE GENOMIC DNA]</scope>
    <source>
        <strain evidence="1">DYQJB</strain>
        <tissue evidence="1">Leaf</tissue>
    </source>
</reference>
<gene>
    <name evidence="1" type="ORF">Fmac_008063</name>
</gene>